<evidence type="ECO:0000259" key="16">
    <source>
        <dbReference type="Pfam" id="PF20806"/>
    </source>
</evidence>
<dbReference type="Gene3D" id="2.130.10.130">
    <property type="entry name" value="Integrin alpha, N-terminal"/>
    <property type="match status" value="1"/>
</dbReference>
<dbReference type="GO" id="GO:0007229">
    <property type="term" value="P:integrin-mediated signaling pathway"/>
    <property type="evidence" value="ECO:0007669"/>
    <property type="project" value="UniProtKB-KW"/>
</dbReference>
<dbReference type="SUPFAM" id="SSF69318">
    <property type="entry name" value="Integrin alpha N-terminal domain"/>
    <property type="match status" value="1"/>
</dbReference>
<dbReference type="PRINTS" id="PR01185">
    <property type="entry name" value="INTEGRINA"/>
</dbReference>
<dbReference type="Pfam" id="PF20806">
    <property type="entry name" value="Integrin_A_Ig_3"/>
    <property type="match status" value="1"/>
</dbReference>
<dbReference type="InterPro" id="IPR048285">
    <property type="entry name" value="Integrin_alpha_Ig-like_2"/>
</dbReference>
<dbReference type="GO" id="GO:0005178">
    <property type="term" value="F:integrin binding"/>
    <property type="evidence" value="ECO:0007669"/>
    <property type="project" value="TreeGrafter"/>
</dbReference>
<evidence type="ECO:0000256" key="5">
    <source>
        <dbReference type="ARBA" id="ARBA00022737"/>
    </source>
</evidence>
<dbReference type="GO" id="GO:0009897">
    <property type="term" value="C:external side of plasma membrane"/>
    <property type="evidence" value="ECO:0007669"/>
    <property type="project" value="TreeGrafter"/>
</dbReference>
<dbReference type="PANTHER" id="PTHR23220:SF134">
    <property type="entry name" value="INTEGRIN ALPHA-2 DOMAIN-CONTAINING PROTEIN"/>
    <property type="match status" value="1"/>
</dbReference>
<dbReference type="GO" id="GO:0098609">
    <property type="term" value="P:cell-cell adhesion"/>
    <property type="evidence" value="ECO:0007669"/>
    <property type="project" value="TreeGrafter"/>
</dbReference>
<evidence type="ECO:0000259" key="14">
    <source>
        <dbReference type="Pfam" id="PF08441"/>
    </source>
</evidence>
<feature type="repeat" description="FG-GAP" evidence="12">
    <location>
        <begin position="402"/>
        <end position="461"/>
    </location>
</feature>
<evidence type="ECO:0000256" key="11">
    <source>
        <dbReference type="ARBA" id="ARBA00023180"/>
    </source>
</evidence>
<feature type="repeat" description="FG-GAP" evidence="12">
    <location>
        <begin position="75"/>
        <end position="137"/>
    </location>
</feature>
<keyword evidence="18" id="KW-1185">Reference proteome</keyword>
<evidence type="ECO:0000256" key="13">
    <source>
        <dbReference type="RuleBase" id="RU003762"/>
    </source>
</evidence>
<evidence type="ECO:0000256" key="9">
    <source>
        <dbReference type="ARBA" id="ARBA00023136"/>
    </source>
</evidence>
<feature type="repeat" description="FG-GAP" evidence="12">
    <location>
        <begin position="465"/>
        <end position="527"/>
    </location>
</feature>
<dbReference type="Gene3D" id="2.60.40.1460">
    <property type="entry name" value="Integrin domains. Chain A, domain 2"/>
    <property type="match status" value="1"/>
</dbReference>
<keyword evidence="10 13" id="KW-0675">Receptor</keyword>
<dbReference type="InterPro" id="IPR048286">
    <property type="entry name" value="Integrin_alpha_Ig-like_3"/>
</dbReference>
<evidence type="ECO:0000256" key="2">
    <source>
        <dbReference type="ARBA" id="ARBA00008054"/>
    </source>
</evidence>
<dbReference type="Gene3D" id="2.60.40.1530">
    <property type="entry name" value="ntegrin, alpha v. Chain A, domain 4"/>
    <property type="match status" value="1"/>
</dbReference>
<evidence type="ECO:0000313" key="18">
    <source>
        <dbReference type="Proteomes" id="UP000887568"/>
    </source>
</evidence>
<keyword evidence="8 13" id="KW-0401">Integrin</keyword>
<dbReference type="GeneID" id="119723007"/>
<dbReference type="RefSeq" id="XP_038049392.1">
    <property type="nucleotide sequence ID" value="XM_038193464.1"/>
</dbReference>
<dbReference type="PROSITE" id="PS51470">
    <property type="entry name" value="FG_GAP"/>
    <property type="match status" value="4"/>
</dbReference>
<evidence type="ECO:0000256" key="1">
    <source>
        <dbReference type="ARBA" id="ARBA00004479"/>
    </source>
</evidence>
<dbReference type="Gene3D" id="2.60.40.1510">
    <property type="entry name" value="ntegrin, alpha v. Chain A, domain 3"/>
    <property type="match status" value="1"/>
</dbReference>
<keyword evidence="3 13" id="KW-0812">Transmembrane</keyword>
<feature type="domain" description="Integrin alpha second immunoglobulin-like" evidence="15">
    <location>
        <begin position="675"/>
        <end position="823"/>
    </location>
</feature>
<evidence type="ECO:0000256" key="7">
    <source>
        <dbReference type="ARBA" id="ARBA00022989"/>
    </source>
</evidence>
<dbReference type="OrthoDB" id="5573735at2759"/>
<evidence type="ECO:0000313" key="17">
    <source>
        <dbReference type="EnsemblMetazoa" id="XP_038049392.1"/>
    </source>
</evidence>
<dbReference type="GO" id="GO:0033627">
    <property type="term" value="P:cell adhesion mediated by integrin"/>
    <property type="evidence" value="ECO:0007669"/>
    <property type="project" value="TreeGrafter"/>
</dbReference>
<keyword evidence="4" id="KW-0732">Signal</keyword>
<evidence type="ECO:0000256" key="8">
    <source>
        <dbReference type="ARBA" id="ARBA00023037"/>
    </source>
</evidence>
<sequence>MPLFLREVTLRMPTQGKSVRNTGRRCVARYCPGTEGRVAPWRLRTVYAGMGWRFVVLGLVWWCLLGVVRPFNLDTSAPVSYEGPSLSYFGYSVLLHENYAGKLLLVGAPTANSVHQLPLVRPGALYQCGLSSWRTALACQQVKLDDKGNERSLPGARPRFLDAKDNQWLGVSLTRQNIGPNGRVTTCAHRWANAYFAITAEVVMPNGVCFTMESDLQVVNKSIPCIHEIQIKSDANGRGIAWHGWCQAGFSAEYTADGETLMVGAVGSLAWRGSVVSIDNANTMTMSDVTTWYPTGEEDESYIGYAVTSGHFLSRSSTQGAVGAPRAYQRGKVYIYDLLDFTLLTQIKGQSMGTYFGAAVRGMDLNNDGLTDLLVGAPLYSVNQDEGRVYMYINDGNAIMRQLPETLSGSSMVNARFGSAIADGGDLNMDGFKDVVIGAPFEDDNSGAVYIYHGGETGLKTTFAQRLSGRTFTPHLKSFGSALSGGIDMDGNQYPDLLIGAHQSNRAVLYLSRPVIKMHASIVVKGTPIDLNRTTCVSEGRLVPCVRVVSCFMYSGVGLPENVAINYTLEADTLKRQTGLPGRVTFVENAVRRGSTISQNLQLRAGLPTCQDREAHIDVNMKDYLSPLPFRLTFDIRTTENSIGQPVTQCTGLCPMLDMYSPSKIIKQVGFIFNCGEDSVCETDLQLQATLLPKRGTPYIPYGNEENLFVEITLTNQGEEAHLAQVIVTHPEDITFVRVESDWRKETLVLCGPEKGENMTAKVVCDVDNPMRAFSKSFFRVKLFVPFLTNETTSIQVTAEATTTSTEANSTLYNNMVEMNLPVKIEADVTISGVTHPSEIIFGQKKKKEETSSGHETAGMDDVLTNLKKNTTGLEQDTINQASIGPKFKHIYDARNLGPSTIPYLTTVNISLPWKTKDGDWLLYFTHIELKGTGRCKYDHILQQQHKELQTYINTTNSKSSSLQFFSSGEALVVDCQTAQCATIFCMIDNLQMGEGAVIEIQARFYEKTLIESGYDTIKLRSLARVRVENHNSAHVQPPDGRPDSIVIQTVAFTESSVTTKNVPTWVLAVGILAGIMLLLVVILGMWKCGFFRRKQREEMQKLINDKEDETESLYHDGDVNHLKDPFQDDED</sequence>
<keyword evidence="7 13" id="KW-1133">Transmembrane helix</keyword>
<dbReference type="InterPro" id="IPR013517">
    <property type="entry name" value="FG-GAP"/>
</dbReference>
<feature type="transmembrane region" description="Helical" evidence="13">
    <location>
        <begin position="1066"/>
        <end position="1087"/>
    </location>
</feature>
<keyword evidence="9 13" id="KW-0472">Membrane</keyword>
<dbReference type="Pfam" id="PF20805">
    <property type="entry name" value="Integrin_A_Ig_2"/>
    <property type="match status" value="1"/>
</dbReference>
<evidence type="ECO:0008006" key="19">
    <source>
        <dbReference type="Google" id="ProtNLM"/>
    </source>
</evidence>
<dbReference type="Gene3D" id="1.20.5.930">
    <property type="entry name" value="Bicelle-embedded integrin alpha(iib) transmembrane segment"/>
    <property type="match status" value="1"/>
</dbReference>
<evidence type="ECO:0000256" key="6">
    <source>
        <dbReference type="ARBA" id="ARBA00022889"/>
    </source>
</evidence>
<dbReference type="Proteomes" id="UP000887568">
    <property type="component" value="Unplaced"/>
</dbReference>
<evidence type="ECO:0000256" key="10">
    <source>
        <dbReference type="ARBA" id="ARBA00023170"/>
    </source>
</evidence>
<dbReference type="SUPFAM" id="SSF69179">
    <property type="entry name" value="Integrin domains"/>
    <property type="match status" value="3"/>
</dbReference>
<evidence type="ECO:0000256" key="4">
    <source>
        <dbReference type="ARBA" id="ARBA00022729"/>
    </source>
</evidence>
<dbReference type="AlphaFoldDB" id="A0A913ZC90"/>
<comment type="similarity">
    <text evidence="2 13">Belongs to the integrin alpha chain family.</text>
</comment>
<name>A0A913ZC90_PATMI</name>
<dbReference type="InterPro" id="IPR013519">
    <property type="entry name" value="Int_alpha_beta-p"/>
</dbReference>
<dbReference type="OMA" id="AGHHNTI"/>
<evidence type="ECO:0000259" key="15">
    <source>
        <dbReference type="Pfam" id="PF20805"/>
    </source>
</evidence>
<dbReference type="Pfam" id="PF08441">
    <property type="entry name" value="Integrin_A_Ig_1"/>
    <property type="match status" value="1"/>
</dbReference>
<keyword evidence="11" id="KW-0325">Glycoprotein</keyword>
<dbReference type="PROSITE" id="PS00242">
    <property type="entry name" value="INTEGRIN_ALPHA"/>
    <property type="match status" value="1"/>
</dbReference>
<dbReference type="GO" id="GO:0007160">
    <property type="term" value="P:cell-matrix adhesion"/>
    <property type="evidence" value="ECO:0007669"/>
    <property type="project" value="TreeGrafter"/>
</dbReference>
<protein>
    <recommendedName>
        <fullName evidence="19">Integrin alpha-2 domain-containing protein</fullName>
    </recommendedName>
</protein>
<keyword evidence="6 13" id="KW-0130">Cell adhesion</keyword>
<dbReference type="EnsemblMetazoa" id="XM_038193464.1">
    <property type="protein sequence ID" value="XP_038049392.1"/>
    <property type="gene ID" value="LOC119723007"/>
</dbReference>
<dbReference type="Pfam" id="PF13517">
    <property type="entry name" value="FG-GAP_3"/>
    <property type="match status" value="1"/>
</dbReference>
<dbReference type="InterPro" id="IPR028994">
    <property type="entry name" value="Integrin_alpha_N"/>
</dbReference>
<proteinExistence type="inferred from homology"/>
<feature type="domain" description="Integrin alpha third immunoglobulin-like" evidence="16">
    <location>
        <begin position="829"/>
        <end position="1053"/>
    </location>
</feature>
<evidence type="ECO:0000256" key="12">
    <source>
        <dbReference type="PROSITE-ProRule" id="PRU00803"/>
    </source>
</evidence>
<feature type="repeat" description="FG-GAP" evidence="12">
    <location>
        <begin position="342"/>
        <end position="401"/>
    </location>
</feature>
<dbReference type="SMART" id="SM00191">
    <property type="entry name" value="Int_alpha"/>
    <property type="match status" value="5"/>
</dbReference>
<evidence type="ECO:0000256" key="3">
    <source>
        <dbReference type="ARBA" id="ARBA00022692"/>
    </source>
</evidence>
<dbReference type="InterPro" id="IPR032695">
    <property type="entry name" value="Integrin_dom_sf"/>
</dbReference>
<dbReference type="InterPro" id="IPR013649">
    <property type="entry name" value="Integrin_alpha_Ig-like_1"/>
</dbReference>
<feature type="domain" description="Integrin alpha first immunoglubulin-like" evidence="14">
    <location>
        <begin position="512"/>
        <end position="672"/>
    </location>
</feature>
<reference evidence="17" key="1">
    <citation type="submission" date="2022-11" db="UniProtKB">
        <authorList>
            <consortium name="EnsemblMetazoa"/>
        </authorList>
    </citation>
    <scope>IDENTIFICATION</scope>
</reference>
<comment type="subcellular location">
    <subcellularLocation>
        <location evidence="1 13">Membrane</location>
        <topology evidence="1 13">Single-pass type I membrane protein</topology>
    </subcellularLocation>
</comment>
<dbReference type="InterPro" id="IPR018184">
    <property type="entry name" value="Integrin_alpha_C_CS"/>
</dbReference>
<organism evidence="17 18">
    <name type="scientific">Patiria miniata</name>
    <name type="common">Bat star</name>
    <name type="synonym">Asterina miniata</name>
    <dbReference type="NCBI Taxonomy" id="46514"/>
    <lineage>
        <taxon>Eukaryota</taxon>
        <taxon>Metazoa</taxon>
        <taxon>Echinodermata</taxon>
        <taxon>Eleutherozoa</taxon>
        <taxon>Asterozoa</taxon>
        <taxon>Asteroidea</taxon>
        <taxon>Valvatacea</taxon>
        <taxon>Valvatida</taxon>
        <taxon>Asterinidae</taxon>
        <taxon>Patiria</taxon>
    </lineage>
</organism>
<accession>A0A913ZC90</accession>
<keyword evidence="5" id="KW-0677">Repeat</keyword>
<dbReference type="PANTHER" id="PTHR23220">
    <property type="entry name" value="INTEGRIN ALPHA"/>
    <property type="match status" value="1"/>
</dbReference>
<dbReference type="GO" id="GO:0008305">
    <property type="term" value="C:integrin complex"/>
    <property type="evidence" value="ECO:0007669"/>
    <property type="project" value="InterPro"/>
</dbReference>
<dbReference type="InterPro" id="IPR000413">
    <property type="entry name" value="Integrin_alpha"/>
</dbReference>